<keyword evidence="3" id="KW-1185">Reference proteome</keyword>
<dbReference type="STRING" id="246404.A0A507FNL2"/>
<keyword evidence="1" id="KW-0472">Membrane</keyword>
<accession>A0A507FNL2</accession>
<dbReference type="Proteomes" id="UP000320333">
    <property type="component" value="Unassembled WGS sequence"/>
</dbReference>
<protein>
    <submittedName>
        <fullName evidence="2">Uncharacterized protein</fullName>
    </submittedName>
</protein>
<evidence type="ECO:0000256" key="1">
    <source>
        <dbReference type="SAM" id="Phobius"/>
    </source>
</evidence>
<feature type="transmembrane region" description="Helical" evidence="1">
    <location>
        <begin position="57"/>
        <end position="82"/>
    </location>
</feature>
<name>A0A507FNL2_9FUNG</name>
<sequence>MSISETIRSRLRALIPVSLASASPPQSDSKEEIEYFAQPELGGTTPAKKRRYCHGRLSLCALVSILVAAFSLALSIVSYFFIIPAVIQSVIDNGGSGSSASNLDFSIQSISVNNFTKDSLQFGIQLSVGPFSIFPVSAGIGSFRIRVTDENSAELAALDVPDINIASASQPIKLDSIFTFSLASADVSVLTDLVANVTRSPGTSLYGRVFTAKFNVPIKLFGITLYSSLPLYKTLRFNKPNPNQTVDTSKLIDQVISLLTVPEDPALSKLVSANLPQELVSLSSKNGTSVPVAAFTNLAFEVSDTGLSVTLGANLNNPTVFSLNGIEYFDVGIQVQNAPITRVNVSGFSLNAGLQDFTVKTELTIATDDPKRSIDAISDGLSKALGGGTGLFVGIFGPVRIRPFAILETITKGLSFNVEASTVLSAIPATSNNSTVFTNAAIADALGKGKFNAKLTESAVKLDSSLFIPRPLPLPPKISFPYATGASLSSKNISLVSFKLSPIGINADKSTVGVDTGVEVDFANTMEAAEALANAINPIIAAKPEKSSIDITGLAIFKDSAATVPFAWIETLFGRSAPLFTVTVPAGAINTATLFASNASAYMGPSFLDSLPISIQNFKVSQTDATPGFEASGSVAVTKAGAFPSVLINLGFGSLDLTASGVPFGSALLPKGVIISNSSAETTFPISAQLLLPSDNLSKTDPALQAVADAITKKNAPSASVGISALKFGVSKESAIVTLSQLKAEISTELLKSFTQSTSGGKGLVRRVAAVALAKVESASLKINDASTIVVAANTTVTNPTPLTANIGKIQAAATINGMSLANFETSAISLQSGTAPLPLALQIQLSTKPADQVVIDALGSTAGQFITSVAQNSSKTVQFELDQAMIGVSGFAITNANNPNGDLNLFKNIKVQASLANFVPESTTANISATIFRPAMAPNLSRRAATVNAMVDLSALLPATSDTLTLLKDFKLQMMSVKIAALPGGSLELEAAVSYNNALPVTAVIPFAKLSFDMDGVENAFTGTASNLNFAPGQNIINPVFNIAFSKDSKLQNSIDSLTTAAFSGKPITNKLVLQSVTFGGSIDDQNMFLSNLNLDLSAAISMLKATNFTSDNGTSLLAGVKLPATLNSLMSTLQSASSGTSTNFQVGSVSVEMLADKTASFSTQVGMKLPFPATVDLGYVNVGALVSGNQLVDFQTSLVSSAGEGGATNFNVQALVKFQDDMATQFAVAKLANNFIQGNLTSSSVGVTNFMIGSSSTDFIGALSKVRASQQVDDFIKPDGAFDVAKLLLSNTTTAVGAKMMGNNFKIQNANISALPGKLFNIGTNIAIDLPMIANANIPALGANYALDSVPILKTQVNGFKASAGGAGLNVGLAFQDSGDLSSKLSTNVAQVLAGKGFQGTLQVSGASFGISQADGIKSFSQVVIPIKLASASSAMTQNLGSNILPLKLPATISDLMNAVTPSKGSTNASSFMVGAVGLSALPGKTIGFSTSVGMSLPFPASVNIGFVNVGAMVNSNQLLNLQTNLNSIPDESSTMMTFKINAALKFQDEMAVQNGVAKLVNNFLAGKLTESSVGFSNFSIGASSTDNIASFSQIGVSQDVDKIILPNGAFDVASILNMQTKATAEPAGGKMAFQLQNAQVSMAAGKQLNLATQANIALPFMVTADIPAVATKVAIDDVPMVNLQLNASLNSGAAYLGLAVNFQDSQAITDKISGLVSNFNSNKPLSGNAVISGAAFGSSSADIINTFAMVQVPVSLNSASEIAKQAVSGAAGKVDLNTMAVTLGPASVVTMPNKMLGLKASAGVPNIPISVNIPFSSISGGLDEVDVFSSQQALIAKNGSSMINLDAKATFPSNAAIQNKVGKFANTLIGKGIGNNIENFSVSGVKYGISDVDAVMMFSTVRVMVPSSSIINNKTVSMIMNAGMMSMGGLANNAKLQSANLDLGTARMINAGAMALLQGVNVNANANIGYVGLSTTLDGNSLAQISVPGTIVSPTDTGLMVSANAQITLQDSSDVQMSTLNVFNKLTGSKNQTTPTNVGGSNFVIGFSKDDVIDSFSKITANLPADATLQMLQAQISQMTANTTASSTANLVKIQSSDIGVASSTSLAANFAANIAGALPTKNISVNIPFIGAQIMINGQQFIAPVVNGFRVTDGVASAKAMLNFMQNDALVNQVANAGASILIPTIPKPANFNPAILAMGTGVVFGASQDFSFQTASKVVVAVDAAAMLRAAVNAPSGMMSAAAAMPNVNLVAKNSGILTSVQLQQALINFPFTNKLGDVAAQISYNVGGDPGKRIDIINAVVPLQQAQITSSPANLSANILVGDNNAVWGEVIPFLLESKPVTSNFYVSGVKLFSGAMGQSTSFGVFQNFQIMAPPVTANTQALNLNLGFKNLIAKNGLNVQVVPQLATNFRNTMPLQANLGQLALSLSDTSGNILTANSPGAITLQPATQGGMLANNSINANIPINLNPLTLFKRLGELANPKQNFQLAINLNQDDGTKIQWLSNILSNAPASVVNQLPQIIMAALGQNKAAMASLTGGGLIAGALGNSSTSAAGPIGIFKNLVKGVASLPVVNPFIPKVPNSSNNAADAGGKVPFFKKIGAALKSAGDKIKDDVASAI</sequence>
<keyword evidence="1" id="KW-1133">Transmembrane helix</keyword>
<comment type="caution">
    <text evidence="2">The sequence shown here is derived from an EMBL/GenBank/DDBJ whole genome shotgun (WGS) entry which is preliminary data.</text>
</comment>
<gene>
    <name evidence="2" type="ORF">CcCBS67573_g01541</name>
</gene>
<evidence type="ECO:0000313" key="3">
    <source>
        <dbReference type="Proteomes" id="UP000320333"/>
    </source>
</evidence>
<organism evidence="2 3">
    <name type="scientific">Chytriomyces confervae</name>
    <dbReference type="NCBI Taxonomy" id="246404"/>
    <lineage>
        <taxon>Eukaryota</taxon>
        <taxon>Fungi</taxon>
        <taxon>Fungi incertae sedis</taxon>
        <taxon>Chytridiomycota</taxon>
        <taxon>Chytridiomycota incertae sedis</taxon>
        <taxon>Chytridiomycetes</taxon>
        <taxon>Chytridiales</taxon>
        <taxon>Chytriomycetaceae</taxon>
        <taxon>Chytriomyces</taxon>
    </lineage>
</organism>
<evidence type="ECO:0000313" key="2">
    <source>
        <dbReference type="EMBL" id="TPX77175.1"/>
    </source>
</evidence>
<proteinExistence type="predicted"/>
<reference evidence="2 3" key="1">
    <citation type="journal article" date="2019" name="Sci. Rep.">
        <title>Comparative genomics of chytrid fungi reveal insights into the obligate biotrophic and pathogenic lifestyle of Synchytrium endobioticum.</title>
        <authorList>
            <person name="van de Vossenberg B.T.L.H."/>
            <person name="Warris S."/>
            <person name="Nguyen H.D.T."/>
            <person name="van Gent-Pelzer M.P.E."/>
            <person name="Joly D.L."/>
            <person name="van de Geest H.C."/>
            <person name="Bonants P.J.M."/>
            <person name="Smith D.S."/>
            <person name="Levesque C.A."/>
            <person name="van der Lee T.A.J."/>
        </authorList>
    </citation>
    <scope>NUCLEOTIDE SEQUENCE [LARGE SCALE GENOMIC DNA]</scope>
    <source>
        <strain evidence="2 3">CBS 675.73</strain>
    </source>
</reference>
<keyword evidence="1" id="KW-0812">Transmembrane</keyword>
<dbReference type="EMBL" id="QEAP01000026">
    <property type="protein sequence ID" value="TPX77175.1"/>
    <property type="molecule type" value="Genomic_DNA"/>
</dbReference>
<dbReference type="OrthoDB" id="5540378at2759"/>